<evidence type="ECO:0000313" key="3">
    <source>
        <dbReference type="Proteomes" id="UP000175993"/>
    </source>
</evidence>
<organism evidence="2 4">
    <name type="scientific">Agrobacterium vitis</name>
    <name type="common">Rhizobium vitis</name>
    <dbReference type="NCBI Taxonomy" id="373"/>
    <lineage>
        <taxon>Bacteria</taxon>
        <taxon>Pseudomonadati</taxon>
        <taxon>Pseudomonadota</taxon>
        <taxon>Alphaproteobacteria</taxon>
        <taxon>Hyphomicrobiales</taxon>
        <taxon>Rhizobiaceae</taxon>
        <taxon>Rhizobium/Agrobacterium group</taxon>
        <taxon>Agrobacterium</taxon>
    </lineage>
</organism>
<dbReference type="Proteomes" id="UP000175993">
    <property type="component" value="Unassembled WGS sequence"/>
</dbReference>
<accession>A0A1S2E9Y4</accession>
<dbReference type="OrthoDB" id="8117214at2"/>
<name>A0A1S2E9Y4_AGRVI</name>
<dbReference type="AlphaFoldDB" id="A0A1S2E9Y4"/>
<sequence>MVAVIWAPPEMPDERHIVVRVHRDGVPGTSEKGYFHISDKEDRRGSGPFDILLNEVIERAKEQAIDRGLSQVVVVQRD</sequence>
<gene>
    <name evidence="1" type="ORF">BBI04_004115</name>
    <name evidence="2" type="ORF">GOZ88_13430</name>
</gene>
<protein>
    <submittedName>
        <fullName evidence="2">Uncharacterized protein</fullName>
    </submittedName>
</protein>
<dbReference type="EMBL" id="MBEV02000002">
    <property type="protein sequence ID" value="MUP04004.1"/>
    <property type="molecule type" value="Genomic_DNA"/>
</dbReference>
<comment type="caution">
    <text evidence="2">The sequence shown here is derived from an EMBL/GenBank/DDBJ whole genome shotgun (WGS) entry which is preliminary data.</text>
</comment>
<reference evidence="1 3" key="1">
    <citation type="submission" date="2019-11" db="EMBL/GenBank/DDBJ databases">
        <title>Whole-genome sequencing of Allorhizobium vitis.</title>
        <authorList>
            <person name="Gan H.M."/>
            <person name="Savka M.A."/>
        </authorList>
    </citation>
    <scope>NUCLEOTIDE SEQUENCE [LARGE SCALE GENOMIC DNA]</scope>
    <source>
        <strain evidence="1 3">AB4</strain>
    </source>
</reference>
<dbReference type="EMBL" id="WPHU01000005">
    <property type="protein sequence ID" value="MVA57103.1"/>
    <property type="molecule type" value="Genomic_DNA"/>
</dbReference>
<evidence type="ECO:0000313" key="1">
    <source>
        <dbReference type="EMBL" id="MUP04004.1"/>
    </source>
</evidence>
<proteinExistence type="predicted"/>
<evidence type="ECO:0000313" key="4">
    <source>
        <dbReference type="Proteomes" id="UP000440716"/>
    </source>
</evidence>
<dbReference type="Proteomes" id="UP000440716">
    <property type="component" value="Unassembled WGS sequence"/>
</dbReference>
<dbReference type="RefSeq" id="WP_070151291.1">
    <property type="nucleotide sequence ID" value="NZ_JABAEH010000002.1"/>
</dbReference>
<evidence type="ECO:0000313" key="2">
    <source>
        <dbReference type="EMBL" id="MVA57103.1"/>
    </source>
</evidence>
<reference evidence="2 4" key="2">
    <citation type="submission" date="2019-12" db="EMBL/GenBank/DDBJ databases">
        <title>Whole-genome sequencing of Allorhizobium vitis.</title>
        <authorList>
            <person name="Gan H.M."/>
            <person name="Szegedi E."/>
            <person name="Burr T."/>
            <person name="Savka M.A."/>
        </authorList>
    </citation>
    <scope>NUCLEOTIDE SEQUENCE [LARGE SCALE GENOMIC DNA]</scope>
    <source>
        <strain evidence="2 4">CG415</strain>
    </source>
</reference>